<proteinExistence type="predicted"/>
<gene>
    <name evidence="1" type="ORF">NPIL_405331</name>
</gene>
<evidence type="ECO:0000313" key="1">
    <source>
        <dbReference type="EMBL" id="GFU36374.1"/>
    </source>
</evidence>
<organism evidence="1 2">
    <name type="scientific">Nephila pilipes</name>
    <name type="common">Giant wood spider</name>
    <name type="synonym">Nephila maculata</name>
    <dbReference type="NCBI Taxonomy" id="299642"/>
    <lineage>
        <taxon>Eukaryota</taxon>
        <taxon>Metazoa</taxon>
        <taxon>Ecdysozoa</taxon>
        <taxon>Arthropoda</taxon>
        <taxon>Chelicerata</taxon>
        <taxon>Arachnida</taxon>
        <taxon>Araneae</taxon>
        <taxon>Araneomorphae</taxon>
        <taxon>Entelegynae</taxon>
        <taxon>Araneoidea</taxon>
        <taxon>Nephilidae</taxon>
        <taxon>Nephila</taxon>
    </lineage>
</organism>
<evidence type="ECO:0000313" key="2">
    <source>
        <dbReference type="Proteomes" id="UP000887013"/>
    </source>
</evidence>
<reference evidence="1" key="1">
    <citation type="submission" date="2020-08" db="EMBL/GenBank/DDBJ databases">
        <title>Multicomponent nature underlies the extraordinary mechanical properties of spider dragline silk.</title>
        <authorList>
            <person name="Kono N."/>
            <person name="Nakamura H."/>
            <person name="Mori M."/>
            <person name="Yoshida Y."/>
            <person name="Ohtoshi R."/>
            <person name="Malay A.D."/>
            <person name="Moran D.A.P."/>
            <person name="Tomita M."/>
            <person name="Numata K."/>
            <person name="Arakawa K."/>
        </authorList>
    </citation>
    <scope>NUCLEOTIDE SEQUENCE</scope>
</reference>
<dbReference type="EMBL" id="BMAW01083949">
    <property type="protein sequence ID" value="GFU36374.1"/>
    <property type="molecule type" value="Genomic_DNA"/>
</dbReference>
<accession>A0A8X6UID1</accession>
<dbReference type="Proteomes" id="UP000887013">
    <property type="component" value="Unassembled WGS sequence"/>
</dbReference>
<name>A0A8X6UID1_NEPPI</name>
<comment type="caution">
    <text evidence="1">The sequence shown here is derived from an EMBL/GenBank/DDBJ whole genome shotgun (WGS) entry which is preliminary data.</text>
</comment>
<keyword evidence="2" id="KW-1185">Reference proteome</keyword>
<protein>
    <submittedName>
        <fullName evidence="1">Uncharacterized protein</fullName>
    </submittedName>
</protein>
<dbReference type="AlphaFoldDB" id="A0A8X6UID1"/>
<sequence>MSPSVEGGSELRMKPTLVIFGRETSLSPMSQTLERSQIPHNGLQECAGPVDSESWLSLILYRSAKRLMPPKAISIQER</sequence>